<dbReference type="EMBL" id="SZYD01000016">
    <property type="protein sequence ID" value="KAD3337861.1"/>
    <property type="molecule type" value="Genomic_DNA"/>
</dbReference>
<dbReference type="Proteomes" id="UP000326396">
    <property type="component" value="Linkage Group LG6"/>
</dbReference>
<name>A0A5N6MCH2_9ASTR</name>
<evidence type="ECO:0000313" key="1">
    <source>
        <dbReference type="EMBL" id="KAD3337861.1"/>
    </source>
</evidence>
<keyword evidence="2" id="KW-1185">Reference proteome</keyword>
<gene>
    <name evidence="1" type="ORF">E3N88_33382</name>
</gene>
<protein>
    <submittedName>
        <fullName evidence="1">Uncharacterized protein</fullName>
    </submittedName>
</protein>
<reference evidence="1 2" key="1">
    <citation type="submission" date="2019-05" db="EMBL/GenBank/DDBJ databases">
        <title>Mikania micrantha, genome provides insights into the molecular mechanism of rapid growth.</title>
        <authorList>
            <person name="Liu B."/>
        </authorList>
    </citation>
    <scope>NUCLEOTIDE SEQUENCE [LARGE SCALE GENOMIC DNA]</scope>
    <source>
        <strain evidence="1">NLD-2019</strain>
        <tissue evidence="1">Leaf</tissue>
    </source>
</reference>
<organism evidence="1 2">
    <name type="scientific">Mikania micrantha</name>
    <name type="common">bitter vine</name>
    <dbReference type="NCBI Taxonomy" id="192012"/>
    <lineage>
        <taxon>Eukaryota</taxon>
        <taxon>Viridiplantae</taxon>
        <taxon>Streptophyta</taxon>
        <taxon>Embryophyta</taxon>
        <taxon>Tracheophyta</taxon>
        <taxon>Spermatophyta</taxon>
        <taxon>Magnoliopsida</taxon>
        <taxon>eudicotyledons</taxon>
        <taxon>Gunneridae</taxon>
        <taxon>Pentapetalae</taxon>
        <taxon>asterids</taxon>
        <taxon>campanulids</taxon>
        <taxon>Asterales</taxon>
        <taxon>Asteraceae</taxon>
        <taxon>Asteroideae</taxon>
        <taxon>Heliantheae alliance</taxon>
        <taxon>Eupatorieae</taxon>
        <taxon>Mikania</taxon>
    </lineage>
</organism>
<comment type="caution">
    <text evidence="1">The sequence shown here is derived from an EMBL/GenBank/DDBJ whole genome shotgun (WGS) entry which is preliminary data.</text>
</comment>
<dbReference type="AlphaFoldDB" id="A0A5N6MCH2"/>
<accession>A0A5N6MCH2</accession>
<proteinExistence type="predicted"/>
<sequence>MFLRLFKRSKSPLLWPRTTLSRPPIFAPFTPQWSPASEFASYCGRGNGGSLIPEYNAIVIVAPTCHKTAKSSRHRNLQVPIRVKRSTNPQARSRSIKCLKRSKSVAMRVGGTVCWLVSGDLVNDACWTIWVTDTRQTIILYGSQACASDGSAVMQKGCQVSGVRVSSGSMACTRRGQHCA</sequence>
<evidence type="ECO:0000313" key="2">
    <source>
        <dbReference type="Proteomes" id="UP000326396"/>
    </source>
</evidence>